<evidence type="ECO:0000313" key="2">
    <source>
        <dbReference type="EMBL" id="QDH88094.1"/>
    </source>
</evidence>
<organism evidence="2">
    <name type="scientific">Leviviridae sp</name>
    <dbReference type="NCBI Taxonomy" id="2027243"/>
    <lineage>
        <taxon>Viruses</taxon>
        <taxon>Riboviria</taxon>
        <taxon>Orthornavirae</taxon>
        <taxon>Lenarviricota</taxon>
        <taxon>Leviviricetes</taxon>
        <taxon>Norzivirales</taxon>
        <taxon>Fiersviridae</taxon>
    </lineage>
</organism>
<dbReference type="EMBL" id="MN033837">
    <property type="protein sequence ID" value="QDH88094.1"/>
    <property type="molecule type" value="Genomic_RNA"/>
</dbReference>
<evidence type="ECO:0000256" key="1">
    <source>
        <dbReference type="SAM" id="MobiDB-lite"/>
    </source>
</evidence>
<accession>A0A514D3A5</accession>
<gene>
    <name evidence="2" type="ORF">H1Rhizo25658_000004</name>
</gene>
<sequence>MSGYYKTSRKRKAQGAKYGTGSASDVSTLTSLIAGPGYTGVQSVVLSQIRLLQTTTSFRSSRDRNAEVQPAALLLKNQQDNQKASLFDNGHPFETRDERVFYTHPRIVLRGSSGAFYQGAFYGADTGGPDLNWPSTYASSNSWATTGFSADDIAYGTRAMQKVAPDQSPAHLLQALVELKQDFPRVPGAHFVKQAKPISPSRYDKNLRKDSSLSGALSVPADETLNYFFGVQPTLQDLYQVLKAVIRAGSLIEQWRRDAGRVVRRSLAYDPIVSTLDSRNGQTRTYRVFGGPFRTINPTAWTSAMCYDQNELVSVSRLQTLTDRYSFVGAFTYYVDPILDRLGPAGVFVNNAQHLLGLSADANTIWQLTPWTWLIDWFVNLGDCISLMNRIQDKSLVLRYGYLMRESELKTSLTVDRFTAKDGTPYRDIRADYVIKRKVRIRSTPYGFGLSTGSFSPVQWAILASLGFTSGDKQLRYL</sequence>
<proteinExistence type="predicted"/>
<name>A0A514D3A5_9VIRU</name>
<reference evidence="2" key="1">
    <citation type="submission" date="2019-05" db="EMBL/GenBank/DDBJ databases">
        <title>Metatranscriptomic reconstruction reveals RNA viruses with the potential to shape carbon cycling in soil.</title>
        <authorList>
            <person name="Starr E.P."/>
            <person name="Nuccio E."/>
            <person name="Pett-Ridge J."/>
            <person name="Banfield J.F."/>
            <person name="Firestone M.K."/>
        </authorList>
    </citation>
    <scope>NUCLEOTIDE SEQUENCE</scope>
    <source>
        <strain evidence="2">H1_Rhizo_25_scaffold_658</strain>
    </source>
</reference>
<protein>
    <submittedName>
        <fullName evidence="2">Uncharacterized protein</fullName>
    </submittedName>
</protein>
<feature type="region of interest" description="Disordered" evidence="1">
    <location>
        <begin position="1"/>
        <end position="23"/>
    </location>
</feature>